<organism evidence="2 3">
    <name type="scientific">Hohaiivirga grylli</name>
    <dbReference type="NCBI Taxonomy" id="3133970"/>
    <lineage>
        <taxon>Bacteria</taxon>
        <taxon>Pseudomonadati</taxon>
        <taxon>Pseudomonadota</taxon>
        <taxon>Alphaproteobacteria</taxon>
        <taxon>Hyphomicrobiales</taxon>
        <taxon>Methylobacteriaceae</taxon>
        <taxon>Hohaiivirga</taxon>
    </lineage>
</organism>
<keyword evidence="2" id="KW-0328">Glycosyltransferase</keyword>
<dbReference type="InterPro" id="IPR001173">
    <property type="entry name" value="Glyco_trans_2-like"/>
</dbReference>
<sequence length="343" mass="39210">MAKATKSIVTIIPYYNGSKTIEQAVQSALGQTVVPDELIVVNDGSRKEEADFLHKLAKKLKFRVIDQENGGQGAARNAGVAASKSDYVCFLDQDDFYLKNHNELLLGAIPDDDPHFGWAYGDVCEADGNGNLISTSMIKDFSKHPKTNIMEMLKGDLFILPTASIISREAYEAVGGFDPQFTGYEDDDLFVRIFRKGFTNYYLDRAVSVWCIHGESTSYSIKMAQSRFRYFKKLVESFPDEPLRDRYYLRQCLYPRFNELVAVDAYRSLLEMNPERDGVLAANKSETMRILSEFTDICLKNDNLLPRQRKRLALQKFVLLKNSRFLAKWALRAMRLARFSVRH</sequence>
<accession>A0ABV0BKC8</accession>
<dbReference type="Pfam" id="PF00535">
    <property type="entry name" value="Glycos_transf_2"/>
    <property type="match status" value="1"/>
</dbReference>
<name>A0ABV0BKC8_9HYPH</name>
<dbReference type="EMBL" id="JBBYXI010000003">
    <property type="protein sequence ID" value="MEN3931043.1"/>
    <property type="molecule type" value="Genomic_DNA"/>
</dbReference>
<feature type="domain" description="Glycosyltransferase 2-like" evidence="1">
    <location>
        <begin position="11"/>
        <end position="173"/>
    </location>
</feature>
<dbReference type="RefSeq" id="WP_346337084.1">
    <property type="nucleotide sequence ID" value="NZ_JBBYXI010000003.1"/>
</dbReference>
<dbReference type="GO" id="GO:0016757">
    <property type="term" value="F:glycosyltransferase activity"/>
    <property type="evidence" value="ECO:0007669"/>
    <property type="project" value="UniProtKB-KW"/>
</dbReference>
<reference evidence="2 3" key="1">
    <citation type="submission" date="2024-04" db="EMBL/GenBank/DDBJ databases">
        <title>A novel species isolated from cricket.</title>
        <authorList>
            <person name="Wang H.-C."/>
        </authorList>
    </citation>
    <scope>NUCLEOTIDE SEQUENCE [LARGE SCALE GENOMIC DNA]</scope>
    <source>
        <strain evidence="2 3">WL0021</strain>
    </source>
</reference>
<evidence type="ECO:0000259" key="1">
    <source>
        <dbReference type="Pfam" id="PF00535"/>
    </source>
</evidence>
<keyword evidence="2" id="KW-0808">Transferase</keyword>
<gene>
    <name evidence="2" type="ORF">WJT86_08235</name>
</gene>
<keyword evidence="3" id="KW-1185">Reference proteome</keyword>
<evidence type="ECO:0000313" key="3">
    <source>
        <dbReference type="Proteomes" id="UP001418637"/>
    </source>
</evidence>
<dbReference type="Proteomes" id="UP001418637">
    <property type="component" value="Unassembled WGS sequence"/>
</dbReference>
<dbReference type="InterPro" id="IPR029044">
    <property type="entry name" value="Nucleotide-diphossugar_trans"/>
</dbReference>
<dbReference type="PANTHER" id="PTHR43685:SF2">
    <property type="entry name" value="GLYCOSYLTRANSFERASE 2-LIKE DOMAIN-CONTAINING PROTEIN"/>
    <property type="match status" value="1"/>
</dbReference>
<dbReference type="EC" id="2.4.-.-" evidence="2"/>
<dbReference type="Gene3D" id="3.90.550.10">
    <property type="entry name" value="Spore Coat Polysaccharide Biosynthesis Protein SpsA, Chain A"/>
    <property type="match status" value="1"/>
</dbReference>
<dbReference type="InterPro" id="IPR050834">
    <property type="entry name" value="Glycosyltransf_2"/>
</dbReference>
<protein>
    <submittedName>
        <fullName evidence="2">Glycosyltransferase family A protein</fullName>
        <ecNumber evidence="2">2.4.-.-</ecNumber>
    </submittedName>
</protein>
<comment type="caution">
    <text evidence="2">The sequence shown here is derived from an EMBL/GenBank/DDBJ whole genome shotgun (WGS) entry which is preliminary data.</text>
</comment>
<proteinExistence type="predicted"/>
<dbReference type="PANTHER" id="PTHR43685">
    <property type="entry name" value="GLYCOSYLTRANSFERASE"/>
    <property type="match status" value="1"/>
</dbReference>
<evidence type="ECO:0000313" key="2">
    <source>
        <dbReference type="EMBL" id="MEN3931043.1"/>
    </source>
</evidence>
<dbReference type="CDD" id="cd00761">
    <property type="entry name" value="Glyco_tranf_GTA_type"/>
    <property type="match status" value="1"/>
</dbReference>
<dbReference type="SUPFAM" id="SSF53448">
    <property type="entry name" value="Nucleotide-diphospho-sugar transferases"/>
    <property type="match status" value="1"/>
</dbReference>